<keyword evidence="6" id="KW-1185">Reference proteome</keyword>
<evidence type="ECO:0000259" key="4">
    <source>
        <dbReference type="SMART" id="SM00479"/>
    </source>
</evidence>
<gene>
    <name evidence="5" type="ORF">F5984_12315</name>
</gene>
<evidence type="ECO:0000256" key="3">
    <source>
        <dbReference type="ARBA" id="ARBA00022839"/>
    </source>
</evidence>
<evidence type="ECO:0000256" key="1">
    <source>
        <dbReference type="ARBA" id="ARBA00022722"/>
    </source>
</evidence>
<dbReference type="InterPro" id="IPR036397">
    <property type="entry name" value="RNaseH_sf"/>
</dbReference>
<evidence type="ECO:0000256" key="2">
    <source>
        <dbReference type="ARBA" id="ARBA00022801"/>
    </source>
</evidence>
<dbReference type="PANTHER" id="PTHR30231:SF4">
    <property type="entry name" value="PROTEIN NEN2"/>
    <property type="match status" value="1"/>
</dbReference>
<keyword evidence="1" id="KW-0540">Nuclease</keyword>
<evidence type="ECO:0000313" key="6">
    <source>
        <dbReference type="Proteomes" id="UP000488299"/>
    </source>
</evidence>
<dbReference type="SMART" id="SM00479">
    <property type="entry name" value="EXOIII"/>
    <property type="match status" value="1"/>
</dbReference>
<dbReference type="InterPro" id="IPR013520">
    <property type="entry name" value="Ribonucl_H"/>
</dbReference>
<comment type="caution">
    <text evidence="5">The sequence shown here is derived from an EMBL/GenBank/DDBJ whole genome shotgun (WGS) entry which is preliminary data.</text>
</comment>
<dbReference type="AlphaFoldDB" id="A0A7J5TY23"/>
<organism evidence="5 6">
    <name type="scientific">Rudanella paleaurantiibacter</name>
    <dbReference type="NCBI Taxonomy" id="2614655"/>
    <lineage>
        <taxon>Bacteria</taxon>
        <taxon>Pseudomonadati</taxon>
        <taxon>Bacteroidota</taxon>
        <taxon>Cytophagia</taxon>
        <taxon>Cytophagales</taxon>
        <taxon>Cytophagaceae</taxon>
        <taxon>Rudanella</taxon>
    </lineage>
</organism>
<dbReference type="Pfam" id="PF00929">
    <property type="entry name" value="RNase_T"/>
    <property type="match status" value="1"/>
</dbReference>
<dbReference type="GO" id="GO:0005829">
    <property type="term" value="C:cytosol"/>
    <property type="evidence" value="ECO:0007669"/>
    <property type="project" value="TreeGrafter"/>
</dbReference>
<reference evidence="5 6" key="1">
    <citation type="submission" date="2019-10" db="EMBL/GenBank/DDBJ databases">
        <title>Rudanella paleaurantiibacter sp. nov., isolated from sludge.</title>
        <authorList>
            <person name="Xu S.Q."/>
        </authorList>
    </citation>
    <scope>NUCLEOTIDE SEQUENCE [LARGE SCALE GENOMIC DNA]</scope>
    <source>
        <strain evidence="5 6">HX-22-17</strain>
    </source>
</reference>
<dbReference type="GO" id="GO:0008408">
    <property type="term" value="F:3'-5' exonuclease activity"/>
    <property type="evidence" value="ECO:0007669"/>
    <property type="project" value="TreeGrafter"/>
</dbReference>
<accession>A0A7J5TY23</accession>
<proteinExistence type="predicted"/>
<dbReference type="GO" id="GO:0006259">
    <property type="term" value="P:DNA metabolic process"/>
    <property type="evidence" value="ECO:0007669"/>
    <property type="project" value="UniProtKB-ARBA"/>
</dbReference>
<name>A0A7J5TY23_9BACT</name>
<dbReference type="SUPFAM" id="SSF53098">
    <property type="entry name" value="Ribonuclease H-like"/>
    <property type="match status" value="1"/>
</dbReference>
<dbReference type="InterPro" id="IPR012337">
    <property type="entry name" value="RNaseH-like_sf"/>
</dbReference>
<dbReference type="Gene3D" id="3.30.420.10">
    <property type="entry name" value="Ribonuclease H-like superfamily/Ribonuclease H"/>
    <property type="match status" value="1"/>
</dbReference>
<dbReference type="CDD" id="cd06127">
    <property type="entry name" value="DEDDh"/>
    <property type="match status" value="1"/>
</dbReference>
<dbReference type="RefSeq" id="WP_152124582.1">
    <property type="nucleotide sequence ID" value="NZ_WELI01000005.1"/>
</dbReference>
<dbReference type="Proteomes" id="UP000488299">
    <property type="component" value="Unassembled WGS sequence"/>
</dbReference>
<keyword evidence="2" id="KW-0378">Hydrolase</keyword>
<protein>
    <submittedName>
        <fullName evidence="5">3'-5' exonuclease</fullName>
    </submittedName>
</protein>
<dbReference type="EMBL" id="WELI01000005">
    <property type="protein sequence ID" value="KAB7729965.1"/>
    <property type="molecule type" value="Genomic_DNA"/>
</dbReference>
<dbReference type="GO" id="GO:0003676">
    <property type="term" value="F:nucleic acid binding"/>
    <property type="evidence" value="ECO:0007669"/>
    <property type="project" value="InterPro"/>
</dbReference>
<sequence>MPYLVLDLEMSGPDPEYNEIIQIGALLFDDNWVEKGQYLTNVYPENEEAFTQSAQKVHNLTLADLEDAPMMYDVLPELEEWIINQLGIRKLNPTTDNTPYLRDVVICGQSVINDIHFLKEAYRYEKLKWPFSRVLLDLHTLSYFVFRILKKNGQPTPKGLSLGAVAGYFGFEREDTYHNALEDAKLTADCLKRLFKLGDGFVPGV</sequence>
<evidence type="ECO:0000313" key="5">
    <source>
        <dbReference type="EMBL" id="KAB7729965.1"/>
    </source>
</evidence>
<keyword evidence="3 5" id="KW-0269">Exonuclease</keyword>
<feature type="domain" description="Exonuclease" evidence="4">
    <location>
        <begin position="2"/>
        <end position="200"/>
    </location>
</feature>
<dbReference type="PANTHER" id="PTHR30231">
    <property type="entry name" value="DNA POLYMERASE III SUBUNIT EPSILON"/>
    <property type="match status" value="1"/>
</dbReference>